<accession>A0A1I8FGK1</accession>
<keyword evidence="2" id="KW-1185">Reference proteome</keyword>
<dbReference type="WBParaSite" id="maker-unitig_34049-snap-gene-0.3-mRNA-1">
    <property type="protein sequence ID" value="maker-unitig_34049-snap-gene-0.3-mRNA-1"/>
    <property type="gene ID" value="maker-unitig_34049-snap-gene-0.3"/>
</dbReference>
<dbReference type="AlphaFoldDB" id="A0A1I8FGK1"/>
<protein>
    <submittedName>
        <fullName evidence="3">TEA domain-containing protein</fullName>
    </submittedName>
</protein>
<evidence type="ECO:0000256" key="1">
    <source>
        <dbReference type="SAM" id="MobiDB-lite"/>
    </source>
</evidence>
<evidence type="ECO:0000313" key="2">
    <source>
        <dbReference type="Proteomes" id="UP000095280"/>
    </source>
</evidence>
<organism evidence="2 3">
    <name type="scientific">Macrostomum lignano</name>
    <dbReference type="NCBI Taxonomy" id="282301"/>
    <lineage>
        <taxon>Eukaryota</taxon>
        <taxon>Metazoa</taxon>
        <taxon>Spiralia</taxon>
        <taxon>Lophotrochozoa</taxon>
        <taxon>Platyhelminthes</taxon>
        <taxon>Rhabditophora</taxon>
        <taxon>Macrostomorpha</taxon>
        <taxon>Macrostomida</taxon>
        <taxon>Macrostomidae</taxon>
        <taxon>Macrostomum</taxon>
    </lineage>
</organism>
<proteinExistence type="predicted"/>
<feature type="compositionally biased region" description="Polar residues" evidence="1">
    <location>
        <begin position="302"/>
        <end position="324"/>
    </location>
</feature>
<reference evidence="3" key="1">
    <citation type="submission" date="2016-11" db="UniProtKB">
        <authorList>
            <consortium name="WormBaseParasite"/>
        </authorList>
    </citation>
    <scope>IDENTIFICATION</scope>
</reference>
<feature type="region of interest" description="Disordered" evidence="1">
    <location>
        <begin position="287"/>
        <end position="349"/>
    </location>
</feature>
<name>A0A1I8FGK1_9PLAT</name>
<dbReference type="Proteomes" id="UP000095280">
    <property type="component" value="Unplaced"/>
</dbReference>
<sequence length="349" mass="38286">DNVSPPFDHCLCPLFVTLEEDHGQDQPPSRCIGSFLTFSNMSLPTLALSASTPSVSSALRIRALPRRCPPRRGGRRLHCSRTMQGYQQLSSTEHHAAWGAWSTGMMQQQQQHRDAKLAPFESAASVASWSRDRDTRSPISSYPLHRLPTPMLASSLMQLALLQHDQLYGDQPHQPGAQVWTPAWPICKSASNEYLHMQQAGAPVGKQQQQAENKPGIAHEIDKWIASVTCSAPIPGPGVGAPGPNQIAIDKGTLLNFLTRLKMHYQKKREMRIGTVACSAGKIRSHFTSGTPVRSAVPPATRRTQSNTVPMANGNHQSGEQLIDQQPPPPQLGSLQVSSHRRSPELDEH</sequence>
<evidence type="ECO:0000313" key="3">
    <source>
        <dbReference type="WBParaSite" id="maker-unitig_34049-snap-gene-0.3-mRNA-1"/>
    </source>
</evidence>